<gene>
    <name evidence="2" type="ORF">DW070_03385</name>
</gene>
<name>A0A3E2TRJ4_9FIRM</name>
<dbReference type="GO" id="GO:0046872">
    <property type="term" value="F:metal ion binding"/>
    <property type="evidence" value="ECO:0007669"/>
    <property type="project" value="InterPro"/>
</dbReference>
<dbReference type="PROSITE" id="PS51409">
    <property type="entry name" value="ARGINASE_2"/>
    <property type="match status" value="1"/>
</dbReference>
<dbReference type="EMBL" id="QVEP01000005">
    <property type="protein sequence ID" value="RGB81500.1"/>
    <property type="molecule type" value="Genomic_DNA"/>
</dbReference>
<organism evidence="2 3">
    <name type="scientific">Coprococcus catus</name>
    <dbReference type="NCBI Taxonomy" id="116085"/>
    <lineage>
        <taxon>Bacteria</taxon>
        <taxon>Bacillati</taxon>
        <taxon>Bacillota</taxon>
        <taxon>Clostridia</taxon>
        <taxon>Lachnospirales</taxon>
        <taxon>Lachnospiraceae</taxon>
        <taxon>Coprococcus</taxon>
    </lineage>
</organism>
<comment type="caution">
    <text evidence="2">The sequence shown here is derived from an EMBL/GenBank/DDBJ whole genome shotgun (WGS) entry which is preliminary data.</text>
</comment>
<dbReference type="SUPFAM" id="SSF52768">
    <property type="entry name" value="Arginase/deacetylase"/>
    <property type="match status" value="1"/>
</dbReference>
<dbReference type="Pfam" id="PF00491">
    <property type="entry name" value="Arginase"/>
    <property type="match status" value="1"/>
</dbReference>
<evidence type="ECO:0000313" key="3">
    <source>
        <dbReference type="Proteomes" id="UP000260773"/>
    </source>
</evidence>
<sequence>MTTNHLILDFSHVYCDEKIPKNDKVHWLDCSDITECDLYCSKRAEEEIRARIAPYGIHGIHFLDSGNYHYVTGIMTALIKQKFSLILLDHHTDMQKPMIEQMTSCGDWAGKVLKTNPWLQQLILIGPQESDILQIYREKEGLVSGAELQEKLITFSEEEIQSVEDENKISRIKRNLPVYISIDKDILDEEYSETNWSQGKMPLPVLERLLMPFLTSGNILGIDICGECQQGIPLPQYLEAEKINGETNKELFDFLMHYCRNF</sequence>
<accession>A0A3E2TRJ4</accession>
<dbReference type="Gene3D" id="3.40.800.10">
    <property type="entry name" value="Ureohydrolase domain"/>
    <property type="match status" value="1"/>
</dbReference>
<dbReference type="InterPro" id="IPR006035">
    <property type="entry name" value="Ureohydrolase"/>
</dbReference>
<protein>
    <submittedName>
        <fullName evidence="2">Arginase</fullName>
    </submittedName>
</protein>
<evidence type="ECO:0000256" key="1">
    <source>
        <dbReference type="PROSITE-ProRule" id="PRU00742"/>
    </source>
</evidence>
<dbReference type="Proteomes" id="UP000260773">
    <property type="component" value="Unassembled WGS sequence"/>
</dbReference>
<dbReference type="InterPro" id="IPR023696">
    <property type="entry name" value="Ureohydrolase_dom_sf"/>
</dbReference>
<evidence type="ECO:0000313" key="2">
    <source>
        <dbReference type="EMBL" id="RGB81500.1"/>
    </source>
</evidence>
<proteinExistence type="inferred from homology"/>
<dbReference type="AlphaFoldDB" id="A0A3E2TRJ4"/>
<reference evidence="2 3" key="1">
    <citation type="submission" date="2018-08" db="EMBL/GenBank/DDBJ databases">
        <title>A genome reference for cultivated species of the human gut microbiota.</title>
        <authorList>
            <person name="Zou Y."/>
            <person name="Xue W."/>
            <person name="Luo G."/>
        </authorList>
    </citation>
    <scope>NUCLEOTIDE SEQUENCE [LARGE SCALE GENOMIC DNA]</scope>
    <source>
        <strain evidence="2 3">AF45-17</strain>
    </source>
</reference>
<comment type="similarity">
    <text evidence="1">Belongs to the arginase family.</text>
</comment>
<dbReference type="GO" id="GO:0016813">
    <property type="term" value="F:hydrolase activity, acting on carbon-nitrogen (but not peptide) bonds, in linear amidines"/>
    <property type="evidence" value="ECO:0007669"/>
    <property type="project" value="UniProtKB-ARBA"/>
</dbReference>